<organism evidence="2 3">
    <name type="scientific">Nonomuraea marmarensis</name>
    <dbReference type="NCBI Taxonomy" id="3351344"/>
    <lineage>
        <taxon>Bacteria</taxon>
        <taxon>Bacillati</taxon>
        <taxon>Actinomycetota</taxon>
        <taxon>Actinomycetes</taxon>
        <taxon>Streptosporangiales</taxon>
        <taxon>Streptosporangiaceae</taxon>
        <taxon>Nonomuraea</taxon>
    </lineage>
</organism>
<reference evidence="2 3" key="1">
    <citation type="submission" date="2024-10" db="EMBL/GenBank/DDBJ databases">
        <authorList>
            <person name="Topkara A.R."/>
            <person name="Saygin H."/>
        </authorList>
    </citation>
    <scope>NUCLEOTIDE SEQUENCE [LARGE SCALE GENOMIC DNA]</scope>
    <source>
        <strain evidence="2 3">M3C6</strain>
    </source>
</reference>
<dbReference type="Proteomes" id="UP001603978">
    <property type="component" value="Unassembled WGS sequence"/>
</dbReference>
<name>A0ABW7ARG9_9ACTN</name>
<dbReference type="RefSeq" id="WP_393172910.1">
    <property type="nucleotide sequence ID" value="NZ_JBICRM010000029.1"/>
</dbReference>
<dbReference type="InterPro" id="IPR013658">
    <property type="entry name" value="SGL"/>
</dbReference>
<dbReference type="SUPFAM" id="SSF63829">
    <property type="entry name" value="Calcium-dependent phosphotriesterase"/>
    <property type="match status" value="1"/>
</dbReference>
<dbReference type="Gene3D" id="2.120.10.30">
    <property type="entry name" value="TolB, C-terminal domain"/>
    <property type="match status" value="1"/>
</dbReference>
<evidence type="ECO:0000313" key="3">
    <source>
        <dbReference type="Proteomes" id="UP001603978"/>
    </source>
</evidence>
<dbReference type="PANTHER" id="PTHR31460:SF3">
    <property type="entry name" value="MESOCENTIN"/>
    <property type="match status" value="1"/>
</dbReference>
<comment type="caution">
    <text evidence="2">The sequence shown here is derived from an EMBL/GenBank/DDBJ whole genome shotgun (WGS) entry which is preliminary data.</text>
</comment>
<dbReference type="InterPro" id="IPR011042">
    <property type="entry name" value="6-blade_b-propeller_TolB-like"/>
</dbReference>
<keyword evidence="3" id="KW-1185">Reference proteome</keyword>
<feature type="domain" description="SMP-30/Gluconolactonase/LRE-like region" evidence="1">
    <location>
        <begin position="29"/>
        <end position="241"/>
    </location>
</feature>
<protein>
    <submittedName>
        <fullName evidence="2">SMP-30/gluconolactonase/LRE family protein</fullName>
    </submittedName>
</protein>
<gene>
    <name evidence="2" type="ORF">ACFLIM_36350</name>
</gene>
<evidence type="ECO:0000259" key="1">
    <source>
        <dbReference type="Pfam" id="PF08450"/>
    </source>
</evidence>
<evidence type="ECO:0000313" key="2">
    <source>
        <dbReference type="EMBL" id="MFG1708683.1"/>
    </source>
</evidence>
<dbReference type="PANTHER" id="PTHR31460">
    <property type="match status" value="1"/>
</dbReference>
<dbReference type="EMBL" id="JBICRM010000029">
    <property type="protein sequence ID" value="MFG1708683.1"/>
    <property type="molecule type" value="Genomic_DNA"/>
</dbReference>
<accession>A0ABW7ARG9</accession>
<dbReference type="InterPro" id="IPR053224">
    <property type="entry name" value="Sensory_adhesion_molecule"/>
</dbReference>
<sequence>MAPVAASAAVPAANQYPRVINGHAPTLHPEGVAYDPARKAFLVSSMRHGTVSILRPDGSVKTLVRDPKLISAVGIQIDSAHQRLLVANADDSASEHSSPATQKHVAGLGVYNLRTGRRMRYVDLAATTGGVRENHFGNDIALAPDGTAYVTDSFAPVIYRVGTDGRASVFLRDARLGGSDFGANGIAWQDGHLIIAKTNDGTLLRVPVQRPGSLRRVPLDRPLTGADGIALRRDGSLLVVRNRLSETPANAVAVVRPAKDWKSARVASQRFWKDPAPTTAAADPRGRFYVLSGRMDLLFAGKPVDAFTLRRF</sequence>
<dbReference type="Pfam" id="PF08450">
    <property type="entry name" value="SGL"/>
    <property type="match status" value="1"/>
</dbReference>
<proteinExistence type="predicted"/>